<feature type="binding site" evidence="10">
    <location>
        <begin position="25"/>
        <end position="30"/>
    </location>
    <ligand>
        <name>substrate</name>
    </ligand>
</feature>
<feature type="region of interest" description="Interaction with substrate tRNA" evidence="10">
    <location>
        <begin position="48"/>
        <end position="51"/>
    </location>
</feature>
<dbReference type="InterPro" id="IPR018022">
    <property type="entry name" value="IPT"/>
</dbReference>
<keyword evidence="5 10" id="KW-0819">tRNA processing</keyword>
<keyword evidence="6 10" id="KW-0547">Nucleotide-binding</keyword>
<sequence length="314" mass="35497">MLSFALNVVANYIMTNTLISIVGPTAIGKTALSIKLAQHFNTEIISADSRQFYKEMQIGTAAPTLTELAAAPHHFIKHISVENYYNVGAFETDAITTLNTLFKTHPVVIMVGGSGLYVNAVTKGLDDLPPIDITVRNELNTTFQNDGLEVLQFQLKKLDPKAFETIAIDNPQRVIRALEVCISSGKPYSSFLKGKDKTRTFKTITVGLSAERSIIYDRINTRVDLMIAEGLLDEVKSLEQKKHLNALNTVGYKELFKFLEGEWSLEFAISEIKKNSRRFAKRQLTWFKKNEDTLWFDYQTDIKHIISEIEKIRS</sequence>
<dbReference type="Proteomes" id="UP001203687">
    <property type="component" value="Unassembled WGS sequence"/>
</dbReference>
<evidence type="ECO:0000256" key="9">
    <source>
        <dbReference type="ARBA" id="ARBA00049563"/>
    </source>
</evidence>
<keyword evidence="4 10" id="KW-0808">Transferase</keyword>
<dbReference type="PANTHER" id="PTHR11088">
    <property type="entry name" value="TRNA DIMETHYLALLYLTRANSFERASE"/>
    <property type="match status" value="1"/>
</dbReference>
<evidence type="ECO:0000256" key="12">
    <source>
        <dbReference type="RuleBase" id="RU003784"/>
    </source>
</evidence>
<evidence type="ECO:0000256" key="1">
    <source>
        <dbReference type="ARBA" id="ARBA00001946"/>
    </source>
</evidence>
<evidence type="ECO:0000256" key="4">
    <source>
        <dbReference type="ARBA" id="ARBA00022679"/>
    </source>
</evidence>
<comment type="catalytic activity">
    <reaction evidence="9 10 11">
        <text>adenosine(37) in tRNA + dimethylallyl diphosphate = N(6)-dimethylallyladenosine(37) in tRNA + diphosphate</text>
        <dbReference type="Rhea" id="RHEA:26482"/>
        <dbReference type="Rhea" id="RHEA-COMP:10162"/>
        <dbReference type="Rhea" id="RHEA-COMP:10375"/>
        <dbReference type="ChEBI" id="CHEBI:33019"/>
        <dbReference type="ChEBI" id="CHEBI:57623"/>
        <dbReference type="ChEBI" id="CHEBI:74411"/>
        <dbReference type="ChEBI" id="CHEBI:74415"/>
        <dbReference type="EC" id="2.5.1.75"/>
    </reaction>
</comment>
<dbReference type="HAMAP" id="MF_00185">
    <property type="entry name" value="IPP_trans"/>
    <property type="match status" value="1"/>
</dbReference>
<evidence type="ECO:0000256" key="7">
    <source>
        <dbReference type="ARBA" id="ARBA00022840"/>
    </source>
</evidence>
<proteinExistence type="inferred from homology"/>
<dbReference type="Gene3D" id="3.40.50.300">
    <property type="entry name" value="P-loop containing nucleotide triphosphate hydrolases"/>
    <property type="match status" value="1"/>
</dbReference>
<comment type="similarity">
    <text evidence="3 10 13">Belongs to the IPP transferase family.</text>
</comment>
<accession>A0ABT0H9U4</accession>
<dbReference type="SUPFAM" id="SSF52540">
    <property type="entry name" value="P-loop containing nucleoside triphosphate hydrolases"/>
    <property type="match status" value="1"/>
</dbReference>
<evidence type="ECO:0000256" key="3">
    <source>
        <dbReference type="ARBA" id="ARBA00005842"/>
    </source>
</evidence>
<organism evidence="14 15">
    <name type="scientific">Psychroserpens algicola</name>
    <dbReference type="NCBI Taxonomy" id="1719034"/>
    <lineage>
        <taxon>Bacteria</taxon>
        <taxon>Pseudomonadati</taxon>
        <taxon>Bacteroidota</taxon>
        <taxon>Flavobacteriia</taxon>
        <taxon>Flavobacteriales</taxon>
        <taxon>Flavobacteriaceae</taxon>
        <taxon>Psychroserpens</taxon>
    </lineage>
</organism>
<keyword evidence="7 10" id="KW-0067">ATP-binding</keyword>
<reference evidence="14" key="1">
    <citation type="submission" date="2022-04" db="EMBL/GenBank/DDBJ databases">
        <authorList>
            <person name="Ren T."/>
        </authorList>
    </citation>
    <scope>NUCLEOTIDE SEQUENCE</scope>
    <source>
        <strain evidence="14">F63249</strain>
    </source>
</reference>
<comment type="cofactor">
    <cofactor evidence="1 10">
        <name>Mg(2+)</name>
        <dbReference type="ChEBI" id="CHEBI:18420"/>
    </cofactor>
</comment>
<evidence type="ECO:0000313" key="14">
    <source>
        <dbReference type="EMBL" id="MCK8481130.1"/>
    </source>
</evidence>
<dbReference type="InterPro" id="IPR027417">
    <property type="entry name" value="P-loop_NTPase"/>
</dbReference>
<protein>
    <recommendedName>
        <fullName evidence="10">tRNA dimethylallyltransferase</fullName>
        <ecNumber evidence="10">2.5.1.75</ecNumber>
    </recommendedName>
    <alternativeName>
        <fullName evidence="10">Dimethylallyl diphosphate:tRNA dimethylallyltransferase</fullName>
        <shortName evidence="10">DMAPP:tRNA dimethylallyltransferase</shortName>
        <shortName evidence="10">DMATase</shortName>
    </alternativeName>
    <alternativeName>
        <fullName evidence="10">Isopentenyl-diphosphate:tRNA isopentenyltransferase</fullName>
        <shortName evidence="10">IPP transferase</shortName>
        <shortName evidence="10">IPPT</shortName>
        <shortName evidence="10">IPTase</shortName>
    </alternativeName>
</protein>
<feature type="site" description="Interaction with substrate tRNA" evidence="10">
    <location>
        <position position="136"/>
    </location>
</feature>
<keyword evidence="15" id="KW-1185">Reference proteome</keyword>
<evidence type="ECO:0000256" key="2">
    <source>
        <dbReference type="ARBA" id="ARBA00003213"/>
    </source>
</evidence>
<evidence type="ECO:0000313" key="15">
    <source>
        <dbReference type="Proteomes" id="UP001203687"/>
    </source>
</evidence>
<evidence type="ECO:0000256" key="8">
    <source>
        <dbReference type="ARBA" id="ARBA00022842"/>
    </source>
</evidence>
<comment type="subunit">
    <text evidence="10">Monomer.</text>
</comment>
<comment type="function">
    <text evidence="2 10 12">Catalyzes the transfer of a dimethylallyl group onto the adenine at position 37 in tRNAs that read codons beginning with uridine, leading to the formation of N6-(dimethylallyl)adenosine (i(6)A).</text>
</comment>
<keyword evidence="8 10" id="KW-0460">Magnesium</keyword>
<comment type="caution">
    <text evidence="14">The sequence shown here is derived from an EMBL/GenBank/DDBJ whole genome shotgun (WGS) entry which is preliminary data.</text>
</comment>
<dbReference type="Gene3D" id="1.10.20.140">
    <property type="match status" value="1"/>
</dbReference>
<evidence type="ECO:0000256" key="5">
    <source>
        <dbReference type="ARBA" id="ARBA00022694"/>
    </source>
</evidence>
<feature type="binding site" evidence="10">
    <location>
        <begin position="23"/>
        <end position="30"/>
    </location>
    <ligand>
        <name>ATP</name>
        <dbReference type="ChEBI" id="CHEBI:30616"/>
    </ligand>
</feature>
<name>A0ABT0H9U4_9FLAO</name>
<dbReference type="EMBL" id="JALPQF010000010">
    <property type="protein sequence ID" value="MCK8481130.1"/>
    <property type="molecule type" value="Genomic_DNA"/>
</dbReference>
<evidence type="ECO:0000256" key="6">
    <source>
        <dbReference type="ARBA" id="ARBA00022741"/>
    </source>
</evidence>
<gene>
    <name evidence="10 14" type="primary">miaA</name>
    <name evidence="14" type="ORF">MUY34_10880</name>
</gene>
<feature type="region of interest" description="Interaction with substrate tRNA" evidence="10">
    <location>
        <begin position="172"/>
        <end position="176"/>
    </location>
</feature>
<dbReference type="GO" id="GO:0052381">
    <property type="term" value="F:tRNA dimethylallyltransferase activity"/>
    <property type="evidence" value="ECO:0007669"/>
    <property type="project" value="UniProtKB-EC"/>
</dbReference>
<comment type="caution">
    <text evidence="10">Lacks conserved residue(s) required for the propagation of feature annotation.</text>
</comment>
<evidence type="ECO:0000256" key="11">
    <source>
        <dbReference type="RuleBase" id="RU003783"/>
    </source>
</evidence>
<evidence type="ECO:0000256" key="13">
    <source>
        <dbReference type="RuleBase" id="RU003785"/>
    </source>
</evidence>
<dbReference type="EC" id="2.5.1.75" evidence="10"/>
<evidence type="ECO:0000256" key="10">
    <source>
        <dbReference type="HAMAP-Rule" id="MF_00185"/>
    </source>
</evidence>
<dbReference type="NCBIfam" id="TIGR00174">
    <property type="entry name" value="miaA"/>
    <property type="match status" value="1"/>
</dbReference>
<dbReference type="InterPro" id="IPR039657">
    <property type="entry name" value="Dimethylallyltransferase"/>
</dbReference>
<dbReference type="Pfam" id="PF01715">
    <property type="entry name" value="IPPT"/>
    <property type="match status" value="1"/>
</dbReference>
<feature type="site" description="Interaction with substrate tRNA" evidence="10">
    <location>
        <position position="114"/>
    </location>
</feature>
<dbReference type="PANTHER" id="PTHR11088:SF60">
    <property type="entry name" value="TRNA DIMETHYLALLYLTRANSFERASE"/>
    <property type="match status" value="1"/>
</dbReference>